<feature type="signal peptide" evidence="1">
    <location>
        <begin position="1"/>
        <end position="37"/>
    </location>
</feature>
<organism evidence="3 4">
    <name type="scientific">Amycolatopsis arida</name>
    <dbReference type="NCBI Taxonomy" id="587909"/>
    <lineage>
        <taxon>Bacteria</taxon>
        <taxon>Bacillati</taxon>
        <taxon>Actinomycetota</taxon>
        <taxon>Actinomycetes</taxon>
        <taxon>Pseudonocardiales</taxon>
        <taxon>Pseudonocardiaceae</taxon>
        <taxon>Amycolatopsis</taxon>
    </lineage>
</organism>
<name>A0A1I5ZC14_9PSEU</name>
<feature type="domain" description="PET hydrolase/cutinase-like" evidence="2">
    <location>
        <begin position="43"/>
        <end position="240"/>
    </location>
</feature>
<protein>
    <submittedName>
        <fullName evidence="3">Chlorophyllase enzyme</fullName>
    </submittedName>
</protein>
<dbReference type="SUPFAM" id="SSF53474">
    <property type="entry name" value="alpha/beta-Hydrolases"/>
    <property type="match status" value="1"/>
</dbReference>
<dbReference type="AlphaFoldDB" id="A0A1I5ZC14"/>
<proteinExistence type="predicted"/>
<reference evidence="4" key="1">
    <citation type="submission" date="2016-10" db="EMBL/GenBank/DDBJ databases">
        <authorList>
            <person name="Varghese N."/>
            <person name="Submissions S."/>
        </authorList>
    </citation>
    <scope>NUCLEOTIDE SEQUENCE [LARGE SCALE GENOMIC DNA]</scope>
    <source>
        <strain evidence="4">CGMCC 4.5579</strain>
    </source>
</reference>
<dbReference type="InterPro" id="IPR041127">
    <property type="entry name" value="PET_hydrolase/cutinase-like"/>
</dbReference>
<evidence type="ECO:0000259" key="2">
    <source>
        <dbReference type="Pfam" id="PF12740"/>
    </source>
</evidence>
<evidence type="ECO:0000256" key="1">
    <source>
        <dbReference type="SAM" id="SignalP"/>
    </source>
</evidence>
<sequence>MTPTPAPTPRRRWRSAAGALLAAVLVGVGLVPAPATAAPSGCPSVGRAWAAPGPFAVTTEQSGRGHTVYRPTDLGGQGCDRHPVIVWGNGTFAVPAVYDALLRHLASHGFIVAAADTTWAGSGREMLAGIDYLTERNAASDSVYFGKVDLDNIGATGHSQGGGGAIAAGGDSRVDTTVPIQPGPWGSTDALRGPVLFLAGQRDSIVAPESVYTRFRAAEHVVAVYGELAGAGHFAPLGDAGGYRGPITAWFRFHLMGDEQARGMYFGRDCAYCTAPEWSRFERNARAEAVPGDRPGVPAARA</sequence>
<dbReference type="STRING" id="587909.SAMN05421810_10929"/>
<feature type="chain" id="PRO_5011436468" evidence="1">
    <location>
        <begin position="38"/>
        <end position="302"/>
    </location>
</feature>
<keyword evidence="4" id="KW-1185">Reference proteome</keyword>
<dbReference type="PANTHER" id="PTHR33428:SF14">
    <property type="entry name" value="CARBOXYLESTERASE TYPE B DOMAIN-CONTAINING PROTEIN"/>
    <property type="match status" value="1"/>
</dbReference>
<dbReference type="PROSITE" id="PS51318">
    <property type="entry name" value="TAT"/>
    <property type="match status" value="1"/>
</dbReference>
<dbReference type="RefSeq" id="WP_243859717.1">
    <property type="nucleotide sequence ID" value="NZ_FOWW01000009.1"/>
</dbReference>
<dbReference type="Pfam" id="PF12740">
    <property type="entry name" value="PETase"/>
    <property type="match status" value="1"/>
</dbReference>
<evidence type="ECO:0000313" key="4">
    <source>
        <dbReference type="Proteomes" id="UP000198727"/>
    </source>
</evidence>
<evidence type="ECO:0000313" key="3">
    <source>
        <dbReference type="EMBL" id="SFQ54009.1"/>
    </source>
</evidence>
<dbReference type="InterPro" id="IPR006311">
    <property type="entry name" value="TAT_signal"/>
</dbReference>
<dbReference type="Proteomes" id="UP000198727">
    <property type="component" value="Unassembled WGS sequence"/>
</dbReference>
<dbReference type="EMBL" id="FOWW01000009">
    <property type="protein sequence ID" value="SFQ54009.1"/>
    <property type="molecule type" value="Genomic_DNA"/>
</dbReference>
<keyword evidence="1" id="KW-0732">Signal</keyword>
<gene>
    <name evidence="3" type="ORF">SAMN05421810_10929</name>
</gene>
<dbReference type="PANTHER" id="PTHR33428">
    <property type="entry name" value="CHLOROPHYLLASE-2, CHLOROPLASTIC"/>
    <property type="match status" value="1"/>
</dbReference>
<dbReference type="Gene3D" id="3.40.50.1820">
    <property type="entry name" value="alpha/beta hydrolase"/>
    <property type="match status" value="1"/>
</dbReference>
<accession>A0A1I5ZC14</accession>
<dbReference type="InterPro" id="IPR029058">
    <property type="entry name" value="AB_hydrolase_fold"/>
</dbReference>